<reference evidence="11 12" key="1">
    <citation type="journal article" date="2013" name="Genome Announc.">
        <title>Draft Genome Sequence of Rhodococcus ruber Strain BKS 20-38.</title>
        <authorList>
            <person name="Bala M."/>
            <person name="Kumar S."/>
            <person name="Raghava G.P."/>
            <person name="Mayilraj S."/>
        </authorList>
    </citation>
    <scope>NUCLEOTIDE SEQUENCE [LARGE SCALE GENOMIC DNA]</scope>
    <source>
        <strain evidence="11 12">BKS 20-38</strain>
    </source>
</reference>
<feature type="transmembrane region" description="Helical" evidence="9">
    <location>
        <begin position="328"/>
        <end position="346"/>
    </location>
</feature>
<evidence type="ECO:0000256" key="2">
    <source>
        <dbReference type="ARBA" id="ARBA00022448"/>
    </source>
</evidence>
<dbReference type="InterPro" id="IPR038770">
    <property type="entry name" value="Na+/solute_symporter_sf"/>
</dbReference>
<feature type="transmembrane region" description="Helical" evidence="9">
    <location>
        <begin position="187"/>
        <end position="207"/>
    </location>
</feature>
<proteinExistence type="predicted"/>
<keyword evidence="7" id="KW-0406">Ion transport</keyword>
<dbReference type="EMBL" id="AOEX01000041">
    <property type="protein sequence ID" value="EME64076.1"/>
    <property type="molecule type" value="Genomic_DNA"/>
</dbReference>
<evidence type="ECO:0000256" key="6">
    <source>
        <dbReference type="ARBA" id="ARBA00022989"/>
    </source>
</evidence>
<evidence type="ECO:0000313" key="11">
    <source>
        <dbReference type="EMBL" id="EME64076.1"/>
    </source>
</evidence>
<name>M2XSZ1_9NOCA</name>
<dbReference type="PATRIC" id="fig|1278076.4.peg.2832"/>
<keyword evidence="3" id="KW-0050">Antiport</keyword>
<evidence type="ECO:0000259" key="10">
    <source>
        <dbReference type="Pfam" id="PF00999"/>
    </source>
</evidence>
<dbReference type="AlphaFoldDB" id="M2XSZ1"/>
<evidence type="ECO:0000256" key="9">
    <source>
        <dbReference type="SAM" id="Phobius"/>
    </source>
</evidence>
<dbReference type="GO" id="GO:0005886">
    <property type="term" value="C:plasma membrane"/>
    <property type="evidence" value="ECO:0007669"/>
    <property type="project" value="UniProtKB-SubCell"/>
</dbReference>
<gene>
    <name evidence="11" type="ORF">G352_13692</name>
</gene>
<organism evidence="11 12">
    <name type="scientific">Rhodococcus ruber BKS 20-38</name>
    <dbReference type="NCBI Taxonomy" id="1278076"/>
    <lineage>
        <taxon>Bacteria</taxon>
        <taxon>Bacillati</taxon>
        <taxon>Actinomycetota</taxon>
        <taxon>Actinomycetes</taxon>
        <taxon>Mycobacteriales</taxon>
        <taxon>Nocardiaceae</taxon>
        <taxon>Rhodococcus</taxon>
    </lineage>
</organism>
<dbReference type="Pfam" id="PF00999">
    <property type="entry name" value="Na_H_Exchanger"/>
    <property type="match status" value="1"/>
</dbReference>
<dbReference type="InterPro" id="IPR006153">
    <property type="entry name" value="Cation/H_exchanger_TM"/>
</dbReference>
<dbReference type="PANTHER" id="PTHR32507">
    <property type="entry name" value="NA(+)/H(+) ANTIPORTER 1"/>
    <property type="match status" value="1"/>
</dbReference>
<feature type="domain" description="Cation/H+ exchanger transmembrane" evidence="10">
    <location>
        <begin position="12"/>
        <end position="380"/>
    </location>
</feature>
<keyword evidence="8 9" id="KW-0472">Membrane</keyword>
<evidence type="ECO:0000256" key="5">
    <source>
        <dbReference type="ARBA" id="ARBA00022692"/>
    </source>
</evidence>
<dbReference type="GO" id="GO:0015297">
    <property type="term" value="F:antiporter activity"/>
    <property type="evidence" value="ECO:0007669"/>
    <property type="project" value="UniProtKB-KW"/>
</dbReference>
<dbReference type="Gene3D" id="1.20.1530.20">
    <property type="match status" value="1"/>
</dbReference>
<evidence type="ECO:0000256" key="3">
    <source>
        <dbReference type="ARBA" id="ARBA00022449"/>
    </source>
</evidence>
<comment type="caution">
    <text evidence="11">The sequence shown here is derived from an EMBL/GenBank/DDBJ whole genome shotgun (WGS) entry which is preliminary data.</text>
</comment>
<comment type="subcellular location">
    <subcellularLocation>
        <location evidence="1">Cell membrane</location>
        <topology evidence="1">Multi-pass membrane protein</topology>
    </subcellularLocation>
</comment>
<feature type="transmembrane region" description="Helical" evidence="9">
    <location>
        <begin position="116"/>
        <end position="135"/>
    </location>
</feature>
<keyword evidence="12" id="KW-1185">Reference proteome</keyword>
<feature type="transmembrane region" description="Helical" evidence="9">
    <location>
        <begin position="358"/>
        <end position="376"/>
    </location>
</feature>
<feature type="transmembrane region" description="Helical" evidence="9">
    <location>
        <begin position="156"/>
        <end position="175"/>
    </location>
</feature>
<evidence type="ECO:0000256" key="7">
    <source>
        <dbReference type="ARBA" id="ARBA00023065"/>
    </source>
</evidence>
<keyword evidence="2" id="KW-0813">Transport</keyword>
<protein>
    <submittedName>
        <fullName evidence="11">Sodium/hydrogen exchanger</fullName>
    </submittedName>
</protein>
<evidence type="ECO:0000313" key="12">
    <source>
        <dbReference type="Proteomes" id="UP000011731"/>
    </source>
</evidence>
<feature type="transmembrane region" description="Helical" evidence="9">
    <location>
        <begin position="88"/>
        <end position="110"/>
    </location>
</feature>
<evidence type="ECO:0000256" key="4">
    <source>
        <dbReference type="ARBA" id="ARBA00022475"/>
    </source>
</evidence>
<feature type="transmembrane region" description="Helical" evidence="9">
    <location>
        <begin position="277"/>
        <end position="307"/>
    </location>
</feature>
<dbReference type="Proteomes" id="UP000011731">
    <property type="component" value="Unassembled WGS sequence"/>
</dbReference>
<evidence type="ECO:0000256" key="8">
    <source>
        <dbReference type="ARBA" id="ARBA00023136"/>
    </source>
</evidence>
<dbReference type="PANTHER" id="PTHR32507:SF8">
    <property type="entry name" value="CNH1P"/>
    <property type="match status" value="1"/>
</dbReference>
<sequence>MIFALTFGLALLLAVLLSALSERSPLSTSLIFLVAGLVAGPLALDAEHLSAPVIREVASIALFAVLFADGQQAPIHVLRRRWVGPTRALAIGMPLTFALVAVLAHLLLGLDWVTSMLLGAILAPTDPVFAAALVGRDDVTPRLRSLLNIESGLNDGLALPVVVLLIVALGGIAPGESTEVGPLLLEVGLGVVLGVVLPLVAAALVRLPCFGVEPRVQPLGPLAVAVLLFVACETAGANLYLAAFTAGITFASVSPTASAAFAPVGEFVGELSKNGALLAFGALVSPVLLAEVGIAGWIFAVLVLVVGRPVPVMISLLGTRTLNFRERLAAAWFGPKGFASVVYGLLVLESGVPEETHVLALVVATVIVSITLHSTTDVPVAAALRQHAGDASAAAGCGSTVTAEP</sequence>
<dbReference type="RefSeq" id="WP_003936825.1">
    <property type="nucleotide sequence ID" value="NZ_AOEX01000041.1"/>
</dbReference>
<keyword evidence="6 9" id="KW-1133">Transmembrane helix</keyword>
<dbReference type="GO" id="GO:1902600">
    <property type="term" value="P:proton transmembrane transport"/>
    <property type="evidence" value="ECO:0007669"/>
    <property type="project" value="InterPro"/>
</dbReference>
<evidence type="ECO:0000256" key="1">
    <source>
        <dbReference type="ARBA" id="ARBA00004651"/>
    </source>
</evidence>
<keyword evidence="4" id="KW-1003">Cell membrane</keyword>
<accession>M2XSZ1</accession>
<keyword evidence="5 9" id="KW-0812">Transmembrane</keyword>